<dbReference type="CDD" id="cd19941">
    <property type="entry name" value="TIL"/>
    <property type="match status" value="1"/>
</dbReference>
<accession>A0A131YS99</accession>
<reference evidence="2" key="1">
    <citation type="journal article" date="2016" name="Ticks Tick Borne Dis.">
        <title>De novo assembly and annotation of the salivary gland transcriptome of Rhipicephalus appendiculatus male and female ticks during blood feeding.</title>
        <authorList>
            <person name="de Castro M.H."/>
            <person name="de Klerk D."/>
            <person name="Pienaar R."/>
            <person name="Latif A.A."/>
            <person name="Rees D.J."/>
            <person name="Mans B.J."/>
        </authorList>
    </citation>
    <scope>NUCLEOTIDE SEQUENCE</scope>
    <source>
        <tissue evidence="2">Salivary glands</tissue>
    </source>
</reference>
<dbReference type="EMBL" id="GEDV01007142">
    <property type="protein sequence ID" value="JAP81415.1"/>
    <property type="molecule type" value="Transcribed_RNA"/>
</dbReference>
<evidence type="ECO:0000313" key="2">
    <source>
        <dbReference type="EMBL" id="JAP81415.1"/>
    </source>
</evidence>
<dbReference type="InterPro" id="IPR036084">
    <property type="entry name" value="Ser_inhib-like_sf"/>
</dbReference>
<organism evidence="2">
    <name type="scientific">Rhipicephalus appendiculatus</name>
    <name type="common">Brown ear tick</name>
    <dbReference type="NCBI Taxonomy" id="34631"/>
    <lineage>
        <taxon>Eukaryota</taxon>
        <taxon>Metazoa</taxon>
        <taxon>Ecdysozoa</taxon>
        <taxon>Arthropoda</taxon>
        <taxon>Chelicerata</taxon>
        <taxon>Arachnida</taxon>
        <taxon>Acari</taxon>
        <taxon>Parasitiformes</taxon>
        <taxon>Ixodida</taxon>
        <taxon>Ixodoidea</taxon>
        <taxon>Ixodidae</taxon>
        <taxon>Rhipicephalinae</taxon>
        <taxon>Rhipicephalus</taxon>
        <taxon>Rhipicephalus</taxon>
    </lineage>
</organism>
<proteinExistence type="predicted"/>
<evidence type="ECO:0000256" key="1">
    <source>
        <dbReference type="SAM" id="SignalP"/>
    </source>
</evidence>
<dbReference type="Gene3D" id="2.40.128.20">
    <property type="match status" value="2"/>
</dbReference>
<sequence length="507" mass="57314">MTLLLVIMLLASQLSLIAASCPENQEPSFCYSNAIIPQLYCPGVNLQERWQCKKRSTGSCVCGPALFRRADGACVPQHECDVNKPAGKPAEPTTQKPKYIPEIPEGFETTKEDFDKVLKILQSQRTLYLAMAIVDEMPYSMKNYGYCLKSVYISDTASGSLRTFSAYKNVELLHAHISLLLKQVITEFEMLFDESGSIKMTFNLDQNDTIVAEYTNADLRQKFIVLDATEECLLVTYGSFTQNLKCLLWVTDITKTEETSCFTKMQIMCSSYMTALWGEGRPCKGFDAQEKGDKPVDENPRKFGGLMIPTVSDDRINQDALKFLQTREKLYLQKAGQEWETTDCLCIVSSYLKTTTTGCERTLECYVEAKRLSLEVLKEKAKAEELINVKENLEFRVNKQKGETSLELVSVLETAQPNIRLSRPHRIYKVLEADVDCLLVSYQDITNGAPRCLLWGTSREEVNNETHCYNKLKLCPDDMYDLTEAADPCDLDEESLNLENSADQASE</sequence>
<keyword evidence="1" id="KW-0732">Signal</keyword>
<dbReference type="AlphaFoldDB" id="A0A131YS99"/>
<protein>
    <submittedName>
        <fullName evidence="2">Lipocalin</fullName>
    </submittedName>
</protein>
<dbReference type="SUPFAM" id="SSF57567">
    <property type="entry name" value="Serine protease inhibitors"/>
    <property type="match status" value="1"/>
</dbReference>
<name>A0A131YS99_RHIAP</name>
<feature type="signal peptide" evidence="1">
    <location>
        <begin position="1"/>
        <end position="19"/>
    </location>
</feature>
<dbReference type="InterPro" id="IPR012674">
    <property type="entry name" value="Calycin"/>
</dbReference>
<dbReference type="Gene3D" id="2.10.25.10">
    <property type="entry name" value="Laminin"/>
    <property type="match status" value="1"/>
</dbReference>
<feature type="chain" id="PRO_5007285989" evidence="1">
    <location>
        <begin position="20"/>
        <end position="507"/>
    </location>
</feature>